<evidence type="ECO:0000313" key="2">
    <source>
        <dbReference type="EMBL" id="MDF1587343.1"/>
    </source>
</evidence>
<evidence type="ECO:0000256" key="1">
    <source>
        <dbReference type="SAM" id="MobiDB-lite"/>
    </source>
</evidence>
<gene>
    <name evidence="2" type="ORF">PZ740_13230</name>
</gene>
<dbReference type="AlphaFoldDB" id="A0AAP3XSS2"/>
<evidence type="ECO:0000313" key="3">
    <source>
        <dbReference type="Proteomes" id="UP001301140"/>
    </source>
</evidence>
<protein>
    <submittedName>
        <fullName evidence="2">Uncharacterized protein</fullName>
    </submittedName>
</protein>
<reference evidence="2 3" key="1">
    <citation type="submission" date="2023-03" db="EMBL/GenBank/DDBJ databases">
        <title>YIM 152171 draft genome.</title>
        <authorList>
            <person name="Yang Z."/>
        </authorList>
    </citation>
    <scope>NUCLEOTIDE SEQUENCE [LARGE SCALE GENOMIC DNA]</scope>
    <source>
        <strain evidence="2 3">YIM 152171</strain>
    </source>
</reference>
<organism evidence="2 3">
    <name type="scientific">Marinimicrococcus flavescens</name>
    <dbReference type="NCBI Taxonomy" id="3031815"/>
    <lineage>
        <taxon>Bacteria</taxon>
        <taxon>Pseudomonadati</taxon>
        <taxon>Pseudomonadota</taxon>
        <taxon>Alphaproteobacteria</taxon>
        <taxon>Geminicoccales</taxon>
        <taxon>Geminicoccaceae</taxon>
        <taxon>Marinimicrococcus</taxon>
    </lineage>
</organism>
<feature type="region of interest" description="Disordered" evidence="1">
    <location>
        <begin position="168"/>
        <end position="187"/>
    </location>
</feature>
<dbReference type="Proteomes" id="UP001301140">
    <property type="component" value="Unassembled WGS sequence"/>
</dbReference>
<proteinExistence type="predicted"/>
<sequence length="187" mass="20668">MPPLRALMRLILGTPVPTAPRRRRRSAPDFQRSKVYRWEGRHVLPRDTAALSLDECRALVLAAYSWAEAPAPGDRDWAPPLVTDGRGRRHACGSRAVIKLPRWARTRPVVLHECAHGLAPDKHGPRFVAVYVALIEQFMGLPREALEESLREAGIAFGKVARSREGALLSRAPSPARAAARQRPAGN</sequence>
<accession>A0AAP3XSS2</accession>
<name>A0AAP3XSS2_9PROT</name>
<dbReference type="RefSeq" id="WP_327789761.1">
    <property type="nucleotide sequence ID" value="NZ_JARGEQ010000126.1"/>
</dbReference>
<dbReference type="EMBL" id="JARGEQ010000126">
    <property type="protein sequence ID" value="MDF1587343.1"/>
    <property type="molecule type" value="Genomic_DNA"/>
</dbReference>
<comment type="caution">
    <text evidence="2">The sequence shown here is derived from an EMBL/GenBank/DDBJ whole genome shotgun (WGS) entry which is preliminary data.</text>
</comment>
<keyword evidence="3" id="KW-1185">Reference proteome</keyword>